<organism evidence="1 2">
    <name type="scientific">Klebsiella phage Pylas</name>
    <dbReference type="NCBI Taxonomy" id="2419682"/>
    <lineage>
        <taxon>Viruses</taxon>
        <taxon>Duplodnaviria</taxon>
        <taxon>Heunggongvirae</taxon>
        <taxon>Uroviricota</taxon>
        <taxon>Caudoviricetes</taxon>
        <taxon>Schitoviridae</taxon>
        <taxon>Humphriesvirinae</taxon>
        <taxon>Pylasvirus</taxon>
        <taxon>Pylasvirus pylas</taxon>
    </lineage>
</organism>
<protein>
    <submittedName>
        <fullName evidence="1">Tail protein subunit</fullName>
    </submittedName>
</protein>
<keyword evidence="2" id="KW-1185">Reference proteome</keyword>
<evidence type="ECO:0000313" key="2">
    <source>
        <dbReference type="Proteomes" id="UP000278488"/>
    </source>
</evidence>
<gene>
    <name evidence="1" type="ORF">Pylas_083</name>
</gene>
<name>A0A3G3BYP0_9CAUD</name>
<dbReference type="Proteomes" id="UP000278488">
    <property type="component" value="Segment"/>
</dbReference>
<proteinExistence type="predicted"/>
<accession>A0A3G3BYP0</accession>
<evidence type="ECO:0000313" key="1">
    <source>
        <dbReference type="EMBL" id="AYP69337.1"/>
    </source>
</evidence>
<sequence length="235" mass="26918">MKLSDLFQMLSTGELNQLNVGNTGNGIRAKDYPKVITQINLGLTDLHSRFPLREGQVTIQMYEHISHYYLRRQFAQTNQDSQEKYKYIEDSQFYPFQENVIRVERVANEVGHELQLNNDAMCCELFTPSFDCIQVIRPIDTNALFVTYRANHDWIPTDTTDPTTVEVVLPASHVKALCYFVAAAFYSMLPSDGATQKGVEWNVKYEAECSKIEELDLDNASLNSTNMKPCLRGWV</sequence>
<reference evidence="2" key="1">
    <citation type="submission" date="2018-09" db="EMBL/GenBank/DDBJ databases">
        <title>Complete genome of Klebsiella pneumoniae phage Pylas.</title>
        <authorList>
            <person name="Powell J.E."/>
            <person name="Lessor L."/>
            <person name="O'Leary C.J."/>
            <person name="Liu M."/>
        </authorList>
    </citation>
    <scope>NUCLEOTIDE SEQUENCE [LARGE SCALE GENOMIC DNA]</scope>
</reference>
<dbReference type="EMBL" id="MH899585">
    <property type="protein sequence ID" value="AYP69337.1"/>
    <property type="molecule type" value="Genomic_DNA"/>
</dbReference>